<evidence type="ECO:0000313" key="1">
    <source>
        <dbReference type="EMBL" id="MBJ7593919.1"/>
    </source>
</evidence>
<evidence type="ECO:0000313" key="2">
    <source>
        <dbReference type="EMBL" id="PZR81086.1"/>
    </source>
</evidence>
<reference evidence="1 4" key="3">
    <citation type="submission" date="2020-10" db="EMBL/GenBank/DDBJ databases">
        <title>Ca. Dormibacterota MAGs.</title>
        <authorList>
            <person name="Montgomery K."/>
        </authorList>
    </citation>
    <scope>NUCLEOTIDE SEQUENCE [LARGE SCALE GENOMIC DNA]</scope>
    <source>
        <strain evidence="1">SC8812_S17_18</strain>
    </source>
</reference>
<evidence type="ECO:0000313" key="3">
    <source>
        <dbReference type="Proteomes" id="UP000248724"/>
    </source>
</evidence>
<dbReference type="Proteomes" id="UP000606991">
    <property type="component" value="Unassembled WGS sequence"/>
</dbReference>
<proteinExistence type="predicted"/>
<protein>
    <submittedName>
        <fullName evidence="2">Uncharacterized protein</fullName>
    </submittedName>
</protein>
<reference evidence="2 3" key="1">
    <citation type="journal article" date="2017" name="Nature">
        <title>Atmospheric trace gases support primary production in Antarctic desert surface soil.</title>
        <authorList>
            <person name="Ji M."/>
            <person name="Greening C."/>
            <person name="Vanwonterghem I."/>
            <person name="Carere C.R."/>
            <person name="Bay S.K."/>
            <person name="Steen J.A."/>
            <person name="Montgomery K."/>
            <person name="Lines T."/>
            <person name="Beardall J."/>
            <person name="van Dorst J."/>
            <person name="Snape I."/>
            <person name="Stott M.B."/>
            <person name="Hugenholtz P."/>
            <person name="Ferrari B.C."/>
        </authorList>
    </citation>
    <scope>NUCLEOTIDE SEQUENCE [LARGE SCALE GENOMIC DNA]</scope>
    <source>
        <strain evidence="2">RRmetagenome_bin12</strain>
    </source>
</reference>
<dbReference type="AlphaFoldDB" id="A0A2W5ZE38"/>
<accession>A0A934JU12</accession>
<sequence>MFLAASDNAQRGAFSLISTNRRLYSTVAETAVTVNGVTGTRLSGTQTQGMGAGSGQMAPQVEYDFTTDGRSYHFLANVGPPDSGRAGGVTAAQFDQLVQTVTFG</sequence>
<dbReference type="Proteomes" id="UP000248724">
    <property type="component" value="Unassembled WGS sequence"/>
</dbReference>
<name>A0A2W5ZE38_9BACT</name>
<dbReference type="RefSeq" id="WP_337309671.1">
    <property type="nucleotide sequence ID" value="NZ_JAEKNS010000040.1"/>
</dbReference>
<comment type="caution">
    <text evidence="2">The sequence shown here is derived from an EMBL/GenBank/DDBJ whole genome shotgun (WGS) entry which is preliminary data.</text>
</comment>
<gene>
    <name evidence="2" type="ORF">DLM65_06550</name>
    <name evidence="1" type="ORF">JF886_03505</name>
</gene>
<dbReference type="EMBL" id="JAEKNS010000040">
    <property type="protein sequence ID" value="MBJ7593919.1"/>
    <property type="molecule type" value="Genomic_DNA"/>
</dbReference>
<organism evidence="2 3">
    <name type="scientific">Candidatus Aeolococcus gillhamiae</name>
    <dbReference type="NCBI Taxonomy" id="3127015"/>
    <lineage>
        <taxon>Bacteria</taxon>
        <taxon>Bacillati</taxon>
        <taxon>Candidatus Dormiibacterota</taxon>
        <taxon>Candidatus Dormibacteria</taxon>
        <taxon>Candidatus Aeolococcales</taxon>
        <taxon>Candidatus Aeolococcaceae</taxon>
        <taxon>Candidatus Aeolococcus</taxon>
    </lineage>
</organism>
<reference evidence="2" key="2">
    <citation type="submission" date="2018-05" db="EMBL/GenBank/DDBJ databases">
        <authorList>
            <person name="Ferrari B."/>
        </authorList>
    </citation>
    <scope>NUCLEOTIDE SEQUENCE</scope>
    <source>
        <strain evidence="2">RRmetagenome_bin12</strain>
    </source>
</reference>
<accession>A0A2W5ZE38</accession>
<dbReference type="EMBL" id="QHBU01000123">
    <property type="protein sequence ID" value="PZR81086.1"/>
    <property type="molecule type" value="Genomic_DNA"/>
</dbReference>
<evidence type="ECO:0000313" key="4">
    <source>
        <dbReference type="Proteomes" id="UP000606991"/>
    </source>
</evidence>